<evidence type="ECO:0000256" key="12">
    <source>
        <dbReference type="ARBA" id="ARBA00022741"/>
    </source>
</evidence>
<name>E1YDQ2_9BACT</name>
<comment type="similarity">
    <text evidence="7">Belongs to the CobU/CobP family.</text>
</comment>
<dbReference type="GO" id="GO:0005524">
    <property type="term" value="F:ATP binding"/>
    <property type="evidence" value="ECO:0007669"/>
    <property type="project" value="UniProtKB-KW"/>
</dbReference>
<evidence type="ECO:0000256" key="9">
    <source>
        <dbReference type="ARBA" id="ARBA00012523"/>
    </source>
</evidence>
<evidence type="ECO:0000256" key="2">
    <source>
        <dbReference type="ARBA" id="ARBA00000711"/>
    </source>
</evidence>
<evidence type="ECO:0000256" key="14">
    <source>
        <dbReference type="ARBA" id="ARBA00022840"/>
    </source>
</evidence>
<proteinExistence type="inferred from homology"/>
<dbReference type="EC" id="2.7.7.62" evidence="9"/>
<evidence type="ECO:0000256" key="7">
    <source>
        <dbReference type="ARBA" id="ARBA00007490"/>
    </source>
</evidence>
<dbReference type="PANTHER" id="PTHR34848:SF1">
    <property type="entry name" value="BIFUNCTIONAL ADENOSYLCOBALAMIN BIOSYNTHESIS PROTEIN COBU"/>
    <property type="match status" value="1"/>
</dbReference>
<accession>E1YDQ2</accession>
<dbReference type="GO" id="GO:0008820">
    <property type="term" value="F:cobinamide phosphate guanylyltransferase activity"/>
    <property type="evidence" value="ECO:0007669"/>
    <property type="project" value="UniProtKB-EC"/>
</dbReference>
<organism evidence="20">
    <name type="scientific">uncultured Desulfobacterium sp</name>
    <dbReference type="NCBI Taxonomy" id="201089"/>
    <lineage>
        <taxon>Bacteria</taxon>
        <taxon>Pseudomonadati</taxon>
        <taxon>Thermodesulfobacteriota</taxon>
        <taxon>Desulfobacteria</taxon>
        <taxon>Desulfobacterales</taxon>
        <taxon>Desulfobacteriaceae</taxon>
        <taxon>Desulfobacterium</taxon>
        <taxon>environmental samples</taxon>
    </lineage>
</organism>
<dbReference type="InterPro" id="IPR003203">
    <property type="entry name" value="CobU/CobP"/>
</dbReference>
<sequence>MKNCRREISVKEIVFITGGCKSGKSLHALELAEKRKGDRKVFVATCIPFDNEMKERIRRHQKERSKTWHTLEVPVLLSETISEWSAKSDIILIDCLTLWINNIMFQHADIDKITDNIQKLVSSLKDSYCPVVLVSNEVGSGIVPDNELARFFRDAAGLVNQKIASIADRVIWMVAGIPVVIKDTAKCK</sequence>
<dbReference type="PIRSF" id="PIRSF006135">
    <property type="entry name" value="CobU"/>
    <property type="match status" value="1"/>
</dbReference>
<keyword evidence="10" id="KW-0169">Cobalamin biosynthesis</keyword>
<dbReference type="GO" id="GO:0009236">
    <property type="term" value="P:cobalamin biosynthetic process"/>
    <property type="evidence" value="ECO:0007669"/>
    <property type="project" value="UniProtKB-UniPathway"/>
</dbReference>
<dbReference type="AlphaFoldDB" id="E1YDQ2"/>
<comment type="catalytic activity">
    <reaction evidence="2">
        <text>adenosylcob(III)inamide phosphate + GTP + H(+) = adenosylcob(III)inamide-GDP + diphosphate</text>
        <dbReference type="Rhea" id="RHEA:22712"/>
        <dbReference type="ChEBI" id="CHEBI:15378"/>
        <dbReference type="ChEBI" id="CHEBI:33019"/>
        <dbReference type="ChEBI" id="CHEBI:37565"/>
        <dbReference type="ChEBI" id="CHEBI:58502"/>
        <dbReference type="ChEBI" id="CHEBI:60487"/>
        <dbReference type="EC" id="2.7.7.62"/>
    </reaction>
</comment>
<reference evidence="20" key="1">
    <citation type="journal article" date="2011" name="Environ. Microbiol.">
        <title>Genomic insights into the metabolic potential of the polycyclic aromatic hydrocarbon degrading sulfate-reducing Deltaproteobacterium N47.</title>
        <authorList>
            <person name="Bergmann F."/>
            <person name="Selesi D."/>
            <person name="Weinmaier T."/>
            <person name="Tischler P."/>
            <person name="Rattei T."/>
            <person name="Meckenstock R.U."/>
        </authorList>
    </citation>
    <scope>NUCLEOTIDE SEQUENCE</scope>
</reference>
<comment type="pathway">
    <text evidence="5">Cofactor biosynthesis; adenosylcobalamin biosynthesis; adenosylcobalamin from cob(II)yrinate a,c-diamide: step 6/7.</text>
</comment>
<evidence type="ECO:0000256" key="18">
    <source>
        <dbReference type="PIRSR" id="PIRSR006135-1"/>
    </source>
</evidence>
<keyword evidence="11" id="KW-0808">Transferase</keyword>
<evidence type="ECO:0000256" key="10">
    <source>
        <dbReference type="ARBA" id="ARBA00022573"/>
    </source>
</evidence>
<dbReference type="CDD" id="cd00544">
    <property type="entry name" value="CobU"/>
    <property type="match status" value="1"/>
</dbReference>
<evidence type="ECO:0000256" key="3">
    <source>
        <dbReference type="ARBA" id="ARBA00001522"/>
    </source>
</evidence>
<comment type="catalytic activity">
    <reaction evidence="3">
        <text>adenosylcob(III)inamide + GTP = adenosylcob(III)inamide phosphate + GDP + H(+)</text>
        <dbReference type="Rhea" id="RHEA:15765"/>
        <dbReference type="ChEBI" id="CHEBI:2480"/>
        <dbReference type="ChEBI" id="CHEBI:15378"/>
        <dbReference type="ChEBI" id="CHEBI:37565"/>
        <dbReference type="ChEBI" id="CHEBI:58189"/>
        <dbReference type="ChEBI" id="CHEBI:58502"/>
        <dbReference type="EC" id="2.7.1.156"/>
    </reaction>
</comment>
<evidence type="ECO:0000256" key="11">
    <source>
        <dbReference type="ARBA" id="ARBA00022679"/>
    </source>
</evidence>
<dbReference type="EC" id="2.7.1.156" evidence="8"/>
<feature type="binding site" evidence="19">
    <location>
        <position position="72"/>
    </location>
    <ligand>
        <name>GTP</name>
        <dbReference type="ChEBI" id="CHEBI:37565"/>
    </ligand>
</feature>
<dbReference type="PANTHER" id="PTHR34848">
    <property type="match status" value="1"/>
</dbReference>
<dbReference type="NCBIfam" id="NF004469">
    <property type="entry name" value="PRK05800.1"/>
    <property type="match status" value="1"/>
</dbReference>
<dbReference type="Gene3D" id="3.40.50.300">
    <property type="entry name" value="P-loop containing nucleotide triphosphate hydrolases"/>
    <property type="match status" value="1"/>
</dbReference>
<dbReference type="GO" id="GO:0005525">
    <property type="term" value="F:GTP binding"/>
    <property type="evidence" value="ECO:0007669"/>
    <property type="project" value="UniProtKB-KW"/>
</dbReference>
<dbReference type="EMBL" id="FR695868">
    <property type="protein sequence ID" value="CBX28696.1"/>
    <property type="molecule type" value="Genomic_DNA"/>
</dbReference>
<evidence type="ECO:0000256" key="1">
    <source>
        <dbReference type="ARBA" id="ARBA00000312"/>
    </source>
</evidence>
<dbReference type="GO" id="GO:0043752">
    <property type="term" value="F:adenosylcobinamide kinase activity"/>
    <property type="evidence" value="ECO:0007669"/>
    <property type="project" value="UniProtKB-EC"/>
</dbReference>
<gene>
    <name evidence="20" type="ORF">N47_G40200</name>
</gene>
<evidence type="ECO:0000256" key="6">
    <source>
        <dbReference type="ARBA" id="ARBA00005159"/>
    </source>
</evidence>
<feature type="binding site" evidence="19">
    <location>
        <begin position="18"/>
        <end position="25"/>
    </location>
    <ligand>
        <name>GTP</name>
        <dbReference type="ChEBI" id="CHEBI:37565"/>
    </ligand>
</feature>
<keyword evidence="15 19" id="KW-0342">GTP-binding</keyword>
<evidence type="ECO:0000256" key="19">
    <source>
        <dbReference type="PIRSR" id="PIRSR006135-2"/>
    </source>
</evidence>
<feature type="active site" description="GMP-histidine intermediate" evidence="18">
    <location>
        <position position="60"/>
    </location>
</feature>
<comment type="function">
    <text evidence="4">Catalyzes ATP-dependent phosphorylation of adenosylcobinamide and addition of GMP to adenosylcobinamide phosphate.</text>
</comment>
<protein>
    <recommendedName>
        <fullName evidence="16">Adenosylcobinamide kinase</fullName>
        <ecNumber evidence="8">2.7.1.156</ecNumber>
        <ecNumber evidence="9">2.7.7.62</ecNumber>
    </recommendedName>
    <alternativeName>
        <fullName evidence="17">Adenosylcobinamide-phosphate guanylyltransferase</fullName>
    </alternativeName>
</protein>
<evidence type="ECO:0000256" key="8">
    <source>
        <dbReference type="ARBA" id="ARBA00012016"/>
    </source>
</evidence>
<evidence type="ECO:0000256" key="5">
    <source>
        <dbReference type="ARBA" id="ARBA00004692"/>
    </source>
</evidence>
<dbReference type="Pfam" id="PF02283">
    <property type="entry name" value="CobU"/>
    <property type="match status" value="1"/>
</dbReference>
<keyword evidence="14" id="KW-0067">ATP-binding</keyword>
<dbReference type="InterPro" id="IPR027417">
    <property type="entry name" value="P-loop_NTPase"/>
</dbReference>
<evidence type="ECO:0000256" key="4">
    <source>
        <dbReference type="ARBA" id="ARBA00003889"/>
    </source>
</evidence>
<evidence type="ECO:0000313" key="20">
    <source>
        <dbReference type="EMBL" id="CBX28696.1"/>
    </source>
</evidence>
<dbReference type="SUPFAM" id="SSF52540">
    <property type="entry name" value="P-loop containing nucleoside triphosphate hydrolases"/>
    <property type="match status" value="1"/>
</dbReference>
<feature type="binding site" evidence="19">
    <location>
        <position position="94"/>
    </location>
    <ligand>
        <name>GTP</name>
        <dbReference type="ChEBI" id="CHEBI:37565"/>
    </ligand>
</feature>
<keyword evidence="12 19" id="KW-0547">Nucleotide-binding</keyword>
<evidence type="ECO:0000256" key="15">
    <source>
        <dbReference type="ARBA" id="ARBA00023134"/>
    </source>
</evidence>
<evidence type="ECO:0000256" key="16">
    <source>
        <dbReference type="ARBA" id="ARBA00029570"/>
    </source>
</evidence>
<evidence type="ECO:0000256" key="17">
    <source>
        <dbReference type="ARBA" id="ARBA00030571"/>
    </source>
</evidence>
<comment type="pathway">
    <text evidence="6">Cofactor biosynthesis; adenosylcobalamin biosynthesis; adenosylcobalamin from cob(II)yrinate a,c-diamide: step 5/7.</text>
</comment>
<evidence type="ECO:0000256" key="13">
    <source>
        <dbReference type="ARBA" id="ARBA00022777"/>
    </source>
</evidence>
<keyword evidence="13" id="KW-0418">Kinase</keyword>
<comment type="catalytic activity">
    <reaction evidence="1">
        <text>adenosylcob(III)inamide + ATP = adenosylcob(III)inamide phosphate + ADP + H(+)</text>
        <dbReference type="Rhea" id="RHEA:15769"/>
        <dbReference type="ChEBI" id="CHEBI:2480"/>
        <dbReference type="ChEBI" id="CHEBI:15378"/>
        <dbReference type="ChEBI" id="CHEBI:30616"/>
        <dbReference type="ChEBI" id="CHEBI:58502"/>
        <dbReference type="ChEBI" id="CHEBI:456216"/>
        <dbReference type="EC" id="2.7.1.156"/>
    </reaction>
</comment>
<dbReference type="UniPathway" id="UPA00148">
    <property type="reaction ID" value="UER00236"/>
</dbReference>